<sequence length="425" mass="48118">MPMQTAQLLFSEIVVKIAFFLQDWTTLRLCLEVLHTAKALGPLEHLWRLHHDHKWHQSLLWPRLELSKTKLTVESFVHLEAIAKYYPQIAVNEASQVAWLQKHLDTTTTIAWTQPTKSIYPSVMSLCAPHHVTSLEKVNVHPGPFLAAFPFLQSLQVLKCTPEITQVVLEYAASSASLQYLDLRATQRRCTITTKLADDLQQWIASQPVRGFRMHHFSWETPALRAKTLSSVLAKPTLGRFQVEESCHTLFSLHASFDRWSRRLNLTFSPNDGRWTDINSHADTLNNILSVFRPLLATKCQSWMVQQASCPIAGTPTLLWQVLAPMVQASRVQEFILTNIKFTRDDAIQMADAIQEHPKLERLTLYSAITSLNDAKVILAASPPSLKNITISHIRGLSGKERQVLSTIAAQRGISLNETEPEDDD</sequence>
<proteinExistence type="predicted"/>
<dbReference type="EMBL" id="VJMJ01000143">
    <property type="protein sequence ID" value="KAF0731394.1"/>
    <property type="molecule type" value="Genomic_DNA"/>
</dbReference>
<protein>
    <recommendedName>
        <fullName evidence="3">F-box domain-containing protein</fullName>
    </recommendedName>
</protein>
<dbReference type="AlphaFoldDB" id="A0A6G0WV86"/>
<name>A0A6G0WV86_9STRA</name>
<keyword evidence="2" id="KW-1185">Reference proteome</keyword>
<dbReference type="VEuPathDB" id="FungiDB:AeMF1_014133"/>
<organism evidence="1 2">
    <name type="scientific">Aphanomyces euteiches</name>
    <dbReference type="NCBI Taxonomy" id="100861"/>
    <lineage>
        <taxon>Eukaryota</taxon>
        <taxon>Sar</taxon>
        <taxon>Stramenopiles</taxon>
        <taxon>Oomycota</taxon>
        <taxon>Saprolegniomycetes</taxon>
        <taxon>Saprolegniales</taxon>
        <taxon>Verrucalvaceae</taxon>
        <taxon>Aphanomyces</taxon>
    </lineage>
</organism>
<dbReference type="Proteomes" id="UP000481153">
    <property type="component" value="Unassembled WGS sequence"/>
</dbReference>
<gene>
    <name evidence="1" type="ORF">Ae201684_011297</name>
</gene>
<comment type="caution">
    <text evidence="1">The sequence shown here is derived from an EMBL/GenBank/DDBJ whole genome shotgun (WGS) entry which is preliminary data.</text>
</comment>
<evidence type="ECO:0008006" key="3">
    <source>
        <dbReference type="Google" id="ProtNLM"/>
    </source>
</evidence>
<evidence type="ECO:0000313" key="1">
    <source>
        <dbReference type="EMBL" id="KAF0731394.1"/>
    </source>
</evidence>
<dbReference type="SUPFAM" id="SSF52047">
    <property type="entry name" value="RNI-like"/>
    <property type="match status" value="1"/>
</dbReference>
<accession>A0A6G0WV86</accession>
<reference evidence="1 2" key="1">
    <citation type="submission" date="2019-07" db="EMBL/GenBank/DDBJ databases">
        <title>Genomics analysis of Aphanomyces spp. identifies a new class of oomycete effector associated with host adaptation.</title>
        <authorList>
            <person name="Gaulin E."/>
        </authorList>
    </citation>
    <scope>NUCLEOTIDE SEQUENCE [LARGE SCALE GENOMIC DNA]</scope>
    <source>
        <strain evidence="1 2">ATCC 201684</strain>
    </source>
</reference>
<evidence type="ECO:0000313" key="2">
    <source>
        <dbReference type="Proteomes" id="UP000481153"/>
    </source>
</evidence>